<dbReference type="EMBL" id="QKZT01000013">
    <property type="protein sequence ID" value="PZX49894.1"/>
    <property type="molecule type" value="Genomic_DNA"/>
</dbReference>
<keyword evidence="2" id="KW-1185">Reference proteome</keyword>
<dbReference type="AlphaFoldDB" id="A0A2W7QNI6"/>
<name>A0A2W7QNI6_9BACT</name>
<dbReference type="SUPFAM" id="SSF53335">
    <property type="entry name" value="S-adenosyl-L-methionine-dependent methyltransferases"/>
    <property type="match status" value="1"/>
</dbReference>
<reference evidence="1 2" key="1">
    <citation type="submission" date="2018-06" db="EMBL/GenBank/DDBJ databases">
        <title>Genomic Encyclopedia of Archaeal and Bacterial Type Strains, Phase II (KMG-II): from individual species to whole genera.</title>
        <authorList>
            <person name="Goeker M."/>
        </authorList>
    </citation>
    <scope>NUCLEOTIDE SEQUENCE [LARGE SCALE GENOMIC DNA]</scope>
    <source>
        <strain evidence="1 2">DSM 19830</strain>
    </source>
</reference>
<comment type="caution">
    <text evidence="1">The sequence shown here is derived from an EMBL/GenBank/DDBJ whole genome shotgun (WGS) entry which is preliminary data.</text>
</comment>
<dbReference type="Proteomes" id="UP000248882">
    <property type="component" value="Unassembled WGS sequence"/>
</dbReference>
<dbReference type="GO" id="GO:0032259">
    <property type="term" value="P:methylation"/>
    <property type="evidence" value="ECO:0007669"/>
    <property type="project" value="UniProtKB-KW"/>
</dbReference>
<dbReference type="CDD" id="cd02440">
    <property type="entry name" value="AdoMet_MTases"/>
    <property type="match status" value="1"/>
</dbReference>
<gene>
    <name evidence="1" type="ORF">LV85_02957</name>
</gene>
<keyword evidence="1" id="KW-0808">Transferase</keyword>
<dbReference type="Pfam" id="PF13489">
    <property type="entry name" value="Methyltransf_23"/>
    <property type="match status" value="1"/>
</dbReference>
<accession>A0A2W7QNI6</accession>
<dbReference type="InterPro" id="IPR029063">
    <property type="entry name" value="SAM-dependent_MTases_sf"/>
</dbReference>
<dbReference type="PANTHER" id="PTHR43861">
    <property type="entry name" value="TRANS-ACONITATE 2-METHYLTRANSFERASE-RELATED"/>
    <property type="match status" value="1"/>
</dbReference>
<keyword evidence="1" id="KW-0489">Methyltransferase</keyword>
<proteinExistence type="predicted"/>
<protein>
    <submittedName>
        <fullName evidence="1">Methyltransferase family protein</fullName>
    </submittedName>
</protein>
<organism evidence="1 2">
    <name type="scientific">Algoriphagus chordae</name>
    <dbReference type="NCBI Taxonomy" id="237019"/>
    <lineage>
        <taxon>Bacteria</taxon>
        <taxon>Pseudomonadati</taxon>
        <taxon>Bacteroidota</taxon>
        <taxon>Cytophagia</taxon>
        <taxon>Cytophagales</taxon>
        <taxon>Cyclobacteriaceae</taxon>
        <taxon>Algoriphagus</taxon>
    </lineage>
</organism>
<dbReference type="Gene3D" id="3.40.50.150">
    <property type="entry name" value="Vaccinia Virus protein VP39"/>
    <property type="match status" value="1"/>
</dbReference>
<evidence type="ECO:0000313" key="2">
    <source>
        <dbReference type="Proteomes" id="UP000248882"/>
    </source>
</evidence>
<dbReference type="GO" id="GO:0008168">
    <property type="term" value="F:methyltransferase activity"/>
    <property type="evidence" value="ECO:0007669"/>
    <property type="project" value="UniProtKB-KW"/>
</dbReference>
<evidence type="ECO:0000313" key="1">
    <source>
        <dbReference type="EMBL" id="PZX49894.1"/>
    </source>
</evidence>
<sequence length="310" mass="35453">MPSDLYKTCKFCGGSSLISFEASERMLGMGGTFDYSECRDCKSVQLDQIPQNLADYYSRSGYYSFLPLVQSGFARRVFKQIRMNLLFATNAKAFEPSFGYWLKKLAPGFHSKIADVGCGNGQLLYELYASGYTDLHGFDPFMEKDQVINANLHLRKQRIEESESTFDLIMMHHAFEHMESPMETLQACFDKLNPGGKLLIRTPVTDAEIWKEKRELWVQLDAPRHLVIPSVVGFERLSKAIGFDLYEVLFDSSAFQFWGTALYEQGFTLRPNLVDELYSKEELVSLDEKALLYNKEGIGDQVCFFLTKPI</sequence>